<evidence type="ECO:0000256" key="8">
    <source>
        <dbReference type="SAM" id="SignalP"/>
    </source>
</evidence>
<dbReference type="Gene3D" id="3.20.20.80">
    <property type="entry name" value="Glycosidases"/>
    <property type="match status" value="1"/>
</dbReference>
<protein>
    <recommendedName>
        <fullName evidence="7">Beta-xylanase</fullName>
        <ecNumber evidence="7">3.2.1.8</ecNumber>
    </recommendedName>
</protein>
<evidence type="ECO:0000256" key="1">
    <source>
        <dbReference type="ARBA" id="ARBA00007495"/>
    </source>
</evidence>
<keyword evidence="5 7" id="KW-0624">Polysaccharide degradation</keyword>
<dbReference type="OrthoDB" id="3055998at2759"/>
<dbReference type="PRINTS" id="PR00134">
    <property type="entry name" value="GLHYDRLASE10"/>
</dbReference>
<gene>
    <name evidence="10" type="ORF">BDZ94DRAFT_1177442</name>
</gene>
<comment type="caution">
    <text evidence="10">The sequence shown here is derived from an EMBL/GenBank/DDBJ whole genome shotgun (WGS) entry which is preliminary data.</text>
</comment>
<keyword evidence="8" id="KW-0732">Signal</keyword>
<comment type="similarity">
    <text evidence="1 7">Belongs to the glycosyl hydrolase 10 (cellulase F) family.</text>
</comment>
<dbReference type="PANTHER" id="PTHR31490">
    <property type="entry name" value="GLYCOSYL HYDROLASE"/>
    <property type="match status" value="1"/>
</dbReference>
<dbReference type="PANTHER" id="PTHR31490:SF76">
    <property type="entry name" value="ENDO-1,4-BETA-XYLANASE C"/>
    <property type="match status" value="1"/>
</dbReference>
<dbReference type="Proteomes" id="UP000807353">
    <property type="component" value="Unassembled WGS sequence"/>
</dbReference>
<dbReference type="PROSITE" id="PS00591">
    <property type="entry name" value="GH10_1"/>
    <property type="match status" value="1"/>
</dbReference>
<proteinExistence type="inferred from homology"/>
<evidence type="ECO:0000256" key="4">
    <source>
        <dbReference type="ARBA" id="ARBA00023295"/>
    </source>
</evidence>
<reference evidence="10" key="1">
    <citation type="submission" date="2020-11" db="EMBL/GenBank/DDBJ databases">
        <authorList>
            <consortium name="DOE Joint Genome Institute"/>
            <person name="Ahrendt S."/>
            <person name="Riley R."/>
            <person name="Andreopoulos W."/>
            <person name="Labutti K."/>
            <person name="Pangilinan J."/>
            <person name="Ruiz-Duenas F.J."/>
            <person name="Barrasa J.M."/>
            <person name="Sanchez-Garcia M."/>
            <person name="Camarero S."/>
            <person name="Miyauchi S."/>
            <person name="Serrano A."/>
            <person name="Linde D."/>
            <person name="Babiker R."/>
            <person name="Drula E."/>
            <person name="Ayuso-Fernandez I."/>
            <person name="Pacheco R."/>
            <person name="Padilla G."/>
            <person name="Ferreira P."/>
            <person name="Barriuso J."/>
            <person name="Kellner H."/>
            <person name="Castanera R."/>
            <person name="Alfaro M."/>
            <person name="Ramirez L."/>
            <person name="Pisabarro A.G."/>
            <person name="Kuo A."/>
            <person name="Tritt A."/>
            <person name="Lipzen A."/>
            <person name="He G."/>
            <person name="Yan M."/>
            <person name="Ng V."/>
            <person name="Cullen D."/>
            <person name="Martin F."/>
            <person name="Rosso M.-N."/>
            <person name="Henrissat B."/>
            <person name="Hibbett D."/>
            <person name="Martinez A.T."/>
            <person name="Grigoriev I.V."/>
        </authorList>
    </citation>
    <scope>NUCLEOTIDE SEQUENCE</scope>
    <source>
        <strain evidence="10">CBS 247.69</strain>
    </source>
</reference>
<dbReference type="PROSITE" id="PS51760">
    <property type="entry name" value="GH10_2"/>
    <property type="match status" value="1"/>
</dbReference>
<name>A0A9P5XS40_9AGAR</name>
<feature type="chain" id="PRO_5040110734" description="Beta-xylanase" evidence="8">
    <location>
        <begin position="19"/>
        <end position="340"/>
    </location>
</feature>
<dbReference type="InterPro" id="IPR044846">
    <property type="entry name" value="GH10"/>
</dbReference>
<feature type="domain" description="GH10" evidence="9">
    <location>
        <begin position="18"/>
        <end position="338"/>
    </location>
</feature>
<dbReference type="EC" id="3.2.1.8" evidence="7"/>
<evidence type="ECO:0000256" key="2">
    <source>
        <dbReference type="ARBA" id="ARBA00022801"/>
    </source>
</evidence>
<dbReference type="AlphaFoldDB" id="A0A9P5XS40"/>
<dbReference type="GO" id="GO:0031176">
    <property type="term" value="F:endo-1,4-beta-xylanase activity"/>
    <property type="evidence" value="ECO:0007669"/>
    <property type="project" value="UniProtKB-EC"/>
</dbReference>
<evidence type="ECO:0000256" key="6">
    <source>
        <dbReference type="PROSITE-ProRule" id="PRU10061"/>
    </source>
</evidence>
<sequence>MKYLTLLALFFAPTAVFGLLDPKIKAKGKKYFGSAADPAAISRSTDKLILTSDFGCYTPENRQLLPDDVSSISLKWDATEPSRGSFNFGNADTLVNFAQSNGRLVRGHTLVWHSQLPSWVSSVSSASDLTNVINNHVTTLVSRYRGKIYAWDVVNEVFNDDGSFRSSVFFKLLGENFIDIAFKAARAADPSAKLYINDYNLDGPGAKINAMVALIGRLKSRGVPIDGVGTQAHLILGQVGGVASQLQVLANTGLDVAITELDIRIPKPDSAAKLAQQQTDYNTVAKACINVSKCVGITVWGVSDKDSWVNSVFPTYDSPLLWDNNYVRKSAYAGVDAAFS</sequence>
<feature type="signal peptide" evidence="8">
    <location>
        <begin position="1"/>
        <end position="18"/>
    </location>
</feature>
<accession>A0A9P5XS40</accession>
<dbReference type="SMART" id="SM00633">
    <property type="entry name" value="Glyco_10"/>
    <property type="match status" value="1"/>
</dbReference>
<keyword evidence="3 7" id="KW-0119">Carbohydrate metabolism</keyword>
<dbReference type="InterPro" id="IPR031158">
    <property type="entry name" value="GH10_AS"/>
</dbReference>
<evidence type="ECO:0000313" key="11">
    <source>
        <dbReference type="Proteomes" id="UP000807353"/>
    </source>
</evidence>
<dbReference type="EMBL" id="MU150416">
    <property type="protein sequence ID" value="KAF9456573.1"/>
    <property type="molecule type" value="Genomic_DNA"/>
</dbReference>
<evidence type="ECO:0000256" key="3">
    <source>
        <dbReference type="ARBA" id="ARBA00023277"/>
    </source>
</evidence>
<comment type="catalytic activity">
    <reaction evidence="7">
        <text>Endohydrolysis of (1-&gt;4)-beta-D-xylosidic linkages in xylans.</text>
        <dbReference type="EC" id="3.2.1.8"/>
    </reaction>
</comment>
<feature type="active site" description="Nucleophile" evidence="6">
    <location>
        <position position="260"/>
    </location>
</feature>
<evidence type="ECO:0000256" key="7">
    <source>
        <dbReference type="RuleBase" id="RU361174"/>
    </source>
</evidence>
<dbReference type="Pfam" id="PF00331">
    <property type="entry name" value="Glyco_hydro_10"/>
    <property type="match status" value="1"/>
</dbReference>
<dbReference type="InterPro" id="IPR001000">
    <property type="entry name" value="GH10_dom"/>
</dbReference>
<keyword evidence="11" id="KW-1185">Reference proteome</keyword>
<dbReference type="GO" id="GO:0000272">
    <property type="term" value="P:polysaccharide catabolic process"/>
    <property type="evidence" value="ECO:0007669"/>
    <property type="project" value="UniProtKB-KW"/>
</dbReference>
<evidence type="ECO:0000313" key="10">
    <source>
        <dbReference type="EMBL" id="KAF9456573.1"/>
    </source>
</evidence>
<keyword evidence="4 7" id="KW-0326">Glycosidase</keyword>
<evidence type="ECO:0000259" key="9">
    <source>
        <dbReference type="PROSITE" id="PS51760"/>
    </source>
</evidence>
<dbReference type="SUPFAM" id="SSF51445">
    <property type="entry name" value="(Trans)glycosidases"/>
    <property type="match status" value="1"/>
</dbReference>
<evidence type="ECO:0000256" key="5">
    <source>
        <dbReference type="ARBA" id="ARBA00023326"/>
    </source>
</evidence>
<keyword evidence="2 7" id="KW-0378">Hydrolase</keyword>
<organism evidence="10 11">
    <name type="scientific">Collybia nuda</name>
    <dbReference type="NCBI Taxonomy" id="64659"/>
    <lineage>
        <taxon>Eukaryota</taxon>
        <taxon>Fungi</taxon>
        <taxon>Dikarya</taxon>
        <taxon>Basidiomycota</taxon>
        <taxon>Agaricomycotina</taxon>
        <taxon>Agaricomycetes</taxon>
        <taxon>Agaricomycetidae</taxon>
        <taxon>Agaricales</taxon>
        <taxon>Tricholomatineae</taxon>
        <taxon>Clitocybaceae</taxon>
        <taxon>Collybia</taxon>
    </lineage>
</organism>
<dbReference type="InterPro" id="IPR017853">
    <property type="entry name" value="GH"/>
</dbReference>